<reference evidence="11" key="2">
    <citation type="submission" date="2022-10" db="EMBL/GenBank/DDBJ databases">
        <authorList>
            <consortium name="ENA_rothamsted_submissions"/>
            <consortium name="culmorum"/>
            <person name="King R."/>
        </authorList>
    </citation>
    <scope>NUCLEOTIDE SEQUENCE</scope>
</reference>
<keyword evidence="3" id="KW-1003">Cell membrane</keyword>
<evidence type="ECO:0000256" key="2">
    <source>
        <dbReference type="ARBA" id="ARBA00008685"/>
    </source>
</evidence>
<evidence type="ECO:0000259" key="10">
    <source>
        <dbReference type="Pfam" id="PF00060"/>
    </source>
</evidence>
<dbReference type="AlphaFoldDB" id="A0A9N9WR23"/>
<accession>A0A9N9WR23</accession>
<evidence type="ECO:0000256" key="1">
    <source>
        <dbReference type="ARBA" id="ARBA00004651"/>
    </source>
</evidence>
<feature type="domain" description="Ionotropic glutamate receptor C-terminal" evidence="10">
    <location>
        <begin position="145"/>
        <end position="401"/>
    </location>
</feature>
<evidence type="ECO:0000256" key="7">
    <source>
        <dbReference type="ARBA" id="ARBA00023170"/>
    </source>
</evidence>
<evidence type="ECO:0000313" key="11">
    <source>
        <dbReference type="EMBL" id="CAG9801816.1"/>
    </source>
</evidence>
<keyword evidence="12" id="KW-1185">Reference proteome</keyword>
<feature type="transmembrane region" description="Helical" evidence="9">
    <location>
        <begin position="392"/>
        <end position="417"/>
    </location>
</feature>
<dbReference type="InterPro" id="IPR052192">
    <property type="entry name" value="Insect_Ionotropic_Sensory_Rcpt"/>
</dbReference>
<evidence type="ECO:0000256" key="6">
    <source>
        <dbReference type="ARBA" id="ARBA00023136"/>
    </source>
</evidence>
<dbReference type="Proteomes" id="UP001153620">
    <property type="component" value="Chromosome 2"/>
</dbReference>
<dbReference type="PANTHER" id="PTHR42643:SF33">
    <property type="entry name" value="GLUTAMATE RECEPTOR 2-LIKE PROTEIN"/>
    <property type="match status" value="1"/>
</dbReference>
<gene>
    <name evidence="11" type="ORF">CHIRRI_LOCUS4737</name>
</gene>
<name>A0A9N9WR23_9DIPT</name>
<evidence type="ECO:0000256" key="8">
    <source>
        <dbReference type="ARBA" id="ARBA00023180"/>
    </source>
</evidence>
<protein>
    <recommendedName>
        <fullName evidence="10">Ionotropic glutamate receptor C-terminal domain-containing protein</fullName>
    </recommendedName>
</protein>
<feature type="transmembrane region" description="Helical" evidence="9">
    <location>
        <begin position="202"/>
        <end position="227"/>
    </location>
</feature>
<evidence type="ECO:0000313" key="12">
    <source>
        <dbReference type="Proteomes" id="UP001153620"/>
    </source>
</evidence>
<dbReference type="EMBL" id="OU895878">
    <property type="protein sequence ID" value="CAG9801816.1"/>
    <property type="molecule type" value="Genomic_DNA"/>
</dbReference>
<evidence type="ECO:0000256" key="5">
    <source>
        <dbReference type="ARBA" id="ARBA00022989"/>
    </source>
</evidence>
<dbReference type="OrthoDB" id="413361at2759"/>
<evidence type="ECO:0000256" key="4">
    <source>
        <dbReference type="ARBA" id="ARBA00022692"/>
    </source>
</evidence>
<feature type="transmembrane region" description="Helical" evidence="9">
    <location>
        <begin position="137"/>
        <end position="160"/>
    </location>
</feature>
<reference evidence="11" key="1">
    <citation type="submission" date="2022-01" db="EMBL/GenBank/DDBJ databases">
        <authorList>
            <person name="King R."/>
        </authorList>
    </citation>
    <scope>NUCLEOTIDE SEQUENCE</scope>
</reference>
<comment type="similarity">
    <text evidence="2">Belongs to the glutamate-gated ion channel (TC 1.A.10.1) family.</text>
</comment>
<dbReference type="PANTHER" id="PTHR42643">
    <property type="entry name" value="IONOTROPIC RECEPTOR 20A-RELATED"/>
    <property type="match status" value="1"/>
</dbReference>
<dbReference type="Pfam" id="PF00060">
    <property type="entry name" value="Lig_chan"/>
    <property type="match status" value="1"/>
</dbReference>
<keyword evidence="6 9" id="KW-0472">Membrane</keyword>
<keyword evidence="7" id="KW-0675">Receptor</keyword>
<comment type="subcellular location">
    <subcellularLocation>
        <location evidence="1">Cell membrane</location>
        <topology evidence="1">Multi-pass membrane protein</topology>
    </subcellularLocation>
</comment>
<dbReference type="InterPro" id="IPR001320">
    <property type="entry name" value="Iontro_rcpt_C"/>
</dbReference>
<feature type="transmembrane region" description="Helical" evidence="9">
    <location>
        <begin position="172"/>
        <end position="190"/>
    </location>
</feature>
<keyword evidence="8" id="KW-0325">Glycoprotein</keyword>
<dbReference type="GO" id="GO:0050906">
    <property type="term" value="P:detection of stimulus involved in sensory perception"/>
    <property type="evidence" value="ECO:0007669"/>
    <property type="project" value="UniProtKB-ARBA"/>
</dbReference>
<dbReference type="Gene3D" id="1.10.287.70">
    <property type="match status" value="1"/>
</dbReference>
<sequence length="446" mass="51654">MKGVKLNRRSDLRGITFNAGVVVTGIHQNQTLEEYLESYDNPTIDAQHRHQYRLHKILAEKHNYSMFLHRTPTWGFVRNGTYDGVLRMFLAKQIDFSISPFRHTIDRSYFIDHTLTTFITAPEILFRHPKNSLRNPFLLPLSPLVWYLILIIMFTVSIFVTLTMKSDKVKNVTFIRAFMTSIGVMCQQGLMENFLKSSTRTFLIIFITFSAIIYQFYSSFIVSSLLISPPMTINNLRQLIDSSLEIGMEEVVYNREFFESTTDPLAHELYETRLMRGSKNGNFYSVNCGIEKMRLGGFAFQVDTAYAYSVISQTFSDEEICDIHQVLLFPNRLLSAAFAKKSPLREIFTVGFLRFKETGILQYHDNKWQKKKPKCNKSVTKIKAISIEESSWIFIVLACAIFISFALVAVENVHFLVSKKIKLKKFSLISFILNKLRKNKPKVSKH</sequence>
<dbReference type="SUPFAM" id="SSF53850">
    <property type="entry name" value="Periplasmic binding protein-like II"/>
    <property type="match status" value="1"/>
</dbReference>
<evidence type="ECO:0000256" key="3">
    <source>
        <dbReference type="ARBA" id="ARBA00022475"/>
    </source>
</evidence>
<evidence type="ECO:0000256" key="9">
    <source>
        <dbReference type="SAM" id="Phobius"/>
    </source>
</evidence>
<keyword evidence="4 9" id="KW-0812">Transmembrane</keyword>
<keyword evidence="5 9" id="KW-1133">Transmembrane helix</keyword>
<organism evidence="11 12">
    <name type="scientific">Chironomus riparius</name>
    <dbReference type="NCBI Taxonomy" id="315576"/>
    <lineage>
        <taxon>Eukaryota</taxon>
        <taxon>Metazoa</taxon>
        <taxon>Ecdysozoa</taxon>
        <taxon>Arthropoda</taxon>
        <taxon>Hexapoda</taxon>
        <taxon>Insecta</taxon>
        <taxon>Pterygota</taxon>
        <taxon>Neoptera</taxon>
        <taxon>Endopterygota</taxon>
        <taxon>Diptera</taxon>
        <taxon>Nematocera</taxon>
        <taxon>Chironomoidea</taxon>
        <taxon>Chironomidae</taxon>
        <taxon>Chironominae</taxon>
        <taxon>Chironomus</taxon>
    </lineage>
</organism>
<dbReference type="Gene3D" id="3.40.190.10">
    <property type="entry name" value="Periplasmic binding protein-like II"/>
    <property type="match status" value="1"/>
</dbReference>
<dbReference type="GO" id="GO:0015276">
    <property type="term" value="F:ligand-gated monoatomic ion channel activity"/>
    <property type="evidence" value="ECO:0007669"/>
    <property type="project" value="InterPro"/>
</dbReference>
<proteinExistence type="inferred from homology"/>
<dbReference type="GO" id="GO:0005886">
    <property type="term" value="C:plasma membrane"/>
    <property type="evidence" value="ECO:0007669"/>
    <property type="project" value="UniProtKB-SubCell"/>
</dbReference>